<dbReference type="GO" id="GO:0005654">
    <property type="term" value="C:nucleoplasm"/>
    <property type="evidence" value="ECO:0007669"/>
    <property type="project" value="UniProtKB-ARBA"/>
</dbReference>
<organism evidence="7 8">
    <name type="scientific">Littorina saxatilis</name>
    <dbReference type="NCBI Taxonomy" id="31220"/>
    <lineage>
        <taxon>Eukaryota</taxon>
        <taxon>Metazoa</taxon>
        <taxon>Spiralia</taxon>
        <taxon>Lophotrochozoa</taxon>
        <taxon>Mollusca</taxon>
        <taxon>Gastropoda</taxon>
        <taxon>Caenogastropoda</taxon>
        <taxon>Littorinimorpha</taxon>
        <taxon>Littorinoidea</taxon>
        <taxon>Littorinidae</taxon>
        <taxon>Littorina</taxon>
    </lineage>
</organism>
<evidence type="ECO:0000256" key="5">
    <source>
        <dbReference type="ARBA" id="ARBA00023242"/>
    </source>
</evidence>
<keyword evidence="3" id="KW-0805">Transcription regulation</keyword>
<keyword evidence="2" id="KW-0678">Repressor</keyword>
<accession>A0AAN9AHW4</accession>
<keyword evidence="5" id="KW-0539">Nucleus</keyword>
<feature type="region of interest" description="Disordered" evidence="6">
    <location>
        <begin position="186"/>
        <end position="205"/>
    </location>
</feature>
<reference evidence="7 8" key="1">
    <citation type="submission" date="2024-02" db="EMBL/GenBank/DDBJ databases">
        <title>Chromosome-scale genome assembly of the rough periwinkle Littorina saxatilis.</title>
        <authorList>
            <person name="De Jode A."/>
            <person name="Faria R."/>
            <person name="Formenti G."/>
            <person name="Sims Y."/>
            <person name="Smith T.P."/>
            <person name="Tracey A."/>
            <person name="Wood J.M.D."/>
            <person name="Zagrodzka Z.B."/>
            <person name="Johannesson K."/>
            <person name="Butlin R.K."/>
            <person name="Leder E.H."/>
        </authorList>
    </citation>
    <scope>NUCLEOTIDE SEQUENCE [LARGE SCALE GENOMIC DNA]</scope>
    <source>
        <strain evidence="7">Snail1</strain>
        <tissue evidence="7">Muscle</tissue>
    </source>
</reference>
<evidence type="ECO:0000256" key="1">
    <source>
        <dbReference type="ARBA" id="ARBA00004123"/>
    </source>
</evidence>
<evidence type="ECO:0000256" key="4">
    <source>
        <dbReference type="ARBA" id="ARBA00023163"/>
    </source>
</evidence>
<dbReference type="PANTHER" id="PTHR21964">
    <property type="entry name" value="BREAST CANCER METASTASIS-SUPPRESSOR 1"/>
    <property type="match status" value="1"/>
</dbReference>
<proteinExistence type="predicted"/>
<evidence type="ECO:0000313" key="7">
    <source>
        <dbReference type="EMBL" id="KAK7087156.1"/>
    </source>
</evidence>
<sequence>MSSYTSSPRHLNEYDFDNDDIGPDSGSDFDDDREFDGNASDEDTEDASETEEKTQSGNRTEIKEQMYQDKLSQLKKQLQMLKEGTLPDYVKKSKKLHQQYQERLRQNEAHRDIELERARVEYEKEKKDADRDYYDKKIELKETLKNEWIEKRISIETERQSMDLANGGRAPLDMFDMKPIMTRKLRRRPNDPIPLQTEKRRKTSPPSINQLLSEKEVMEDLEMLHKVSGRPLSKKPQSSSLMPLIDSSHEVRIDDNRLFYEKRWYQRGQAVIVESKETGKIFGQISGIGSQEIWIRRSSDNGKHKIFVSQLQKGKYTLQRRAT</sequence>
<evidence type="ECO:0000256" key="3">
    <source>
        <dbReference type="ARBA" id="ARBA00023015"/>
    </source>
</evidence>
<dbReference type="EMBL" id="JBAMIC010004070">
    <property type="protein sequence ID" value="KAK7087156.1"/>
    <property type="molecule type" value="Genomic_DNA"/>
</dbReference>
<keyword evidence="4" id="KW-0804">Transcription</keyword>
<comment type="subcellular location">
    <subcellularLocation>
        <location evidence="1">Nucleus</location>
    </subcellularLocation>
</comment>
<dbReference type="InterPro" id="IPR013907">
    <property type="entry name" value="Sds3"/>
</dbReference>
<evidence type="ECO:0000313" key="8">
    <source>
        <dbReference type="Proteomes" id="UP001374579"/>
    </source>
</evidence>
<evidence type="ECO:0008006" key="9">
    <source>
        <dbReference type="Google" id="ProtNLM"/>
    </source>
</evidence>
<feature type="compositionally biased region" description="Acidic residues" evidence="6">
    <location>
        <begin position="14"/>
        <end position="49"/>
    </location>
</feature>
<keyword evidence="8" id="KW-1185">Reference proteome</keyword>
<evidence type="ECO:0000256" key="2">
    <source>
        <dbReference type="ARBA" id="ARBA00022491"/>
    </source>
</evidence>
<feature type="region of interest" description="Disordered" evidence="6">
    <location>
        <begin position="1"/>
        <end position="68"/>
    </location>
</feature>
<dbReference type="AlphaFoldDB" id="A0AAN9AHW4"/>
<dbReference type="SMART" id="SM01401">
    <property type="entry name" value="Sds3"/>
    <property type="match status" value="1"/>
</dbReference>
<comment type="caution">
    <text evidence="7">The sequence shown here is derived from an EMBL/GenBank/DDBJ whole genome shotgun (WGS) entry which is preliminary data.</text>
</comment>
<feature type="compositionally biased region" description="Basic and acidic residues" evidence="6">
    <location>
        <begin position="50"/>
        <end position="67"/>
    </location>
</feature>
<evidence type="ECO:0000256" key="6">
    <source>
        <dbReference type="SAM" id="MobiDB-lite"/>
    </source>
</evidence>
<gene>
    <name evidence="7" type="ORF">V1264_021240</name>
</gene>
<name>A0AAN9AHW4_9CAEN</name>
<protein>
    <recommendedName>
        <fullName evidence="9">Sin3 histone deacetylase corepressor complex component SDS3</fullName>
    </recommendedName>
</protein>
<dbReference type="Pfam" id="PF08598">
    <property type="entry name" value="Sds3"/>
    <property type="match status" value="1"/>
</dbReference>
<dbReference type="GO" id="GO:0010468">
    <property type="term" value="P:regulation of gene expression"/>
    <property type="evidence" value="ECO:0007669"/>
    <property type="project" value="UniProtKB-ARBA"/>
</dbReference>
<dbReference type="Proteomes" id="UP001374579">
    <property type="component" value="Unassembled WGS sequence"/>
</dbReference>